<dbReference type="PANTHER" id="PTHR15497:SF1">
    <property type="entry name" value="3-HYDROXYANTHRANILATE 3,4-DIOXYGENASE"/>
    <property type="match status" value="1"/>
</dbReference>
<dbReference type="GO" id="GO:0034354">
    <property type="term" value="P:'de novo' NAD+ biosynthetic process from L-tryptophan"/>
    <property type="evidence" value="ECO:0007669"/>
    <property type="project" value="TreeGrafter"/>
</dbReference>
<dbReference type="GO" id="GO:0000334">
    <property type="term" value="F:3-hydroxyanthranilate 3,4-dioxygenase activity"/>
    <property type="evidence" value="ECO:0007669"/>
    <property type="project" value="InterPro"/>
</dbReference>
<keyword evidence="6" id="KW-0560">Oxidoreductase</keyword>
<reference evidence="8" key="1">
    <citation type="submission" date="2020-07" db="EMBL/GenBank/DDBJ databases">
        <title>A long reads based de novo assembly of the rainbow trout Arlee double haploid line genome.</title>
        <authorList>
            <person name="Gao G."/>
            <person name="Palti Y."/>
        </authorList>
    </citation>
    <scope>NUCLEOTIDE SEQUENCE [LARGE SCALE GENOMIC DNA]</scope>
</reference>
<sequence>MSGKPLLNEKAFLPPVCNKLTHFCQLNIMLVCVCVTHTPCPPVSISGPQTFLLPARIPHSPQRLDNTVGLVLERRRLHSKTDCLRQIENEIMPLGFYCENLRTQLVPRMLRSSVFFASEQHRTGKLNPDFRQPQNTLHFETATMLCGPGQTEVCKQGTDVWLWQQVQWIPPHVTLDGQEFPQSTGDSLLIPGHMEGRICLFVTQNPGRRCA</sequence>
<accession>A0A8K9Y7X5</accession>
<keyword evidence="7" id="KW-0408">Iron</keyword>
<dbReference type="InterPro" id="IPR011051">
    <property type="entry name" value="RmlC_Cupin_sf"/>
</dbReference>
<reference evidence="8" key="3">
    <citation type="submission" date="2025-09" db="UniProtKB">
        <authorList>
            <consortium name="Ensembl"/>
        </authorList>
    </citation>
    <scope>IDENTIFICATION</scope>
</reference>
<evidence type="ECO:0000256" key="5">
    <source>
        <dbReference type="ARBA" id="ARBA00022964"/>
    </source>
</evidence>
<evidence type="ECO:0000256" key="7">
    <source>
        <dbReference type="ARBA" id="ARBA00023004"/>
    </source>
</evidence>
<dbReference type="SUPFAM" id="SSF51182">
    <property type="entry name" value="RmlC-like cupins"/>
    <property type="match status" value="1"/>
</dbReference>
<evidence type="ECO:0000256" key="6">
    <source>
        <dbReference type="ARBA" id="ARBA00023002"/>
    </source>
</evidence>
<dbReference type="Proteomes" id="UP000694395">
    <property type="component" value="Chromosome 1"/>
</dbReference>
<dbReference type="GO" id="GO:0005737">
    <property type="term" value="C:cytoplasm"/>
    <property type="evidence" value="ECO:0007669"/>
    <property type="project" value="TreeGrafter"/>
</dbReference>
<dbReference type="Pfam" id="PF06052">
    <property type="entry name" value="3-HAO"/>
    <property type="match status" value="1"/>
</dbReference>
<evidence type="ECO:0000256" key="2">
    <source>
        <dbReference type="ARBA" id="ARBA00002752"/>
    </source>
</evidence>
<evidence type="ECO:0000256" key="4">
    <source>
        <dbReference type="ARBA" id="ARBA00022723"/>
    </source>
</evidence>
<dbReference type="Ensembl" id="ENSOMYT00000137857.1">
    <property type="protein sequence ID" value="ENSOMYP00000143344.1"/>
    <property type="gene ID" value="ENSOMYG00000026593.2"/>
</dbReference>
<dbReference type="PANTHER" id="PTHR15497">
    <property type="entry name" value="3-HYDROXYANTHRANILATE 3,4-DIOXYGENASE"/>
    <property type="match status" value="1"/>
</dbReference>
<dbReference type="InterPro" id="IPR014710">
    <property type="entry name" value="RmlC-like_jellyroll"/>
</dbReference>
<keyword evidence="5" id="KW-0223">Dioxygenase</keyword>
<organism evidence="8 9">
    <name type="scientific">Oncorhynchus mykiss</name>
    <name type="common">Rainbow trout</name>
    <name type="synonym">Salmo gairdneri</name>
    <dbReference type="NCBI Taxonomy" id="8022"/>
    <lineage>
        <taxon>Eukaryota</taxon>
        <taxon>Metazoa</taxon>
        <taxon>Chordata</taxon>
        <taxon>Craniata</taxon>
        <taxon>Vertebrata</taxon>
        <taxon>Euteleostomi</taxon>
        <taxon>Actinopterygii</taxon>
        <taxon>Neopterygii</taxon>
        <taxon>Teleostei</taxon>
        <taxon>Protacanthopterygii</taxon>
        <taxon>Salmoniformes</taxon>
        <taxon>Salmonidae</taxon>
        <taxon>Salmoninae</taxon>
        <taxon>Oncorhynchus</taxon>
    </lineage>
</organism>
<comment type="cofactor">
    <cofactor evidence="1">
        <name>Fe(2+)</name>
        <dbReference type="ChEBI" id="CHEBI:29033"/>
    </cofactor>
</comment>
<name>A0A8K9Y7X5_ONCMY</name>
<evidence type="ECO:0000256" key="1">
    <source>
        <dbReference type="ARBA" id="ARBA00001954"/>
    </source>
</evidence>
<dbReference type="GeneTree" id="ENSGT00390000013008"/>
<keyword evidence="9" id="KW-1185">Reference proteome</keyword>
<keyword evidence="3" id="KW-0662">Pyridine nucleotide biosynthesis</keyword>
<dbReference type="GO" id="GO:0046874">
    <property type="term" value="P:quinolinate metabolic process"/>
    <property type="evidence" value="ECO:0007669"/>
    <property type="project" value="TreeGrafter"/>
</dbReference>
<dbReference type="InterPro" id="IPR010329">
    <property type="entry name" value="3hydroanth_dOase"/>
</dbReference>
<reference evidence="8" key="2">
    <citation type="submission" date="2025-08" db="UniProtKB">
        <authorList>
            <consortium name="Ensembl"/>
        </authorList>
    </citation>
    <scope>IDENTIFICATION</scope>
</reference>
<dbReference type="Gene3D" id="2.60.120.10">
    <property type="entry name" value="Jelly Rolls"/>
    <property type="match status" value="1"/>
</dbReference>
<dbReference type="AlphaFoldDB" id="A0A8K9Y7X5"/>
<evidence type="ECO:0000256" key="3">
    <source>
        <dbReference type="ARBA" id="ARBA00022642"/>
    </source>
</evidence>
<proteinExistence type="predicted"/>
<evidence type="ECO:0000313" key="8">
    <source>
        <dbReference type="Ensembl" id="ENSOMYP00000143344.1"/>
    </source>
</evidence>
<protein>
    <submittedName>
        <fullName evidence="8">3-hydroxyanthranilate 3,4-dioxygenase</fullName>
    </submittedName>
</protein>
<comment type="function">
    <text evidence="2">Catalyzes the oxidative ring opening of 3-hydroxyanthranilate to 2-amino-3-carboxymuconate semialdehyde, which spontaneously cyclizes to quinolinate.</text>
</comment>
<dbReference type="GO" id="GO:0005506">
    <property type="term" value="F:iron ion binding"/>
    <property type="evidence" value="ECO:0007669"/>
    <property type="project" value="InterPro"/>
</dbReference>
<keyword evidence="4" id="KW-0479">Metal-binding</keyword>
<evidence type="ECO:0000313" key="9">
    <source>
        <dbReference type="Proteomes" id="UP000694395"/>
    </source>
</evidence>